<dbReference type="Proteomes" id="UP000237105">
    <property type="component" value="Unassembled WGS sequence"/>
</dbReference>
<gene>
    <name evidence="1" type="ORF">PanWU01x14_084530</name>
</gene>
<evidence type="ECO:0000313" key="2">
    <source>
        <dbReference type="Proteomes" id="UP000237105"/>
    </source>
</evidence>
<evidence type="ECO:0000313" key="1">
    <source>
        <dbReference type="EMBL" id="PON69989.1"/>
    </source>
</evidence>
<dbReference type="EMBL" id="JXTB01000053">
    <property type="protein sequence ID" value="PON69989.1"/>
    <property type="molecule type" value="Genomic_DNA"/>
</dbReference>
<protein>
    <submittedName>
        <fullName evidence="1">Uncharacterized protein</fullName>
    </submittedName>
</protein>
<dbReference type="AlphaFoldDB" id="A0A2P5D9M9"/>
<proteinExistence type="predicted"/>
<sequence length="103" mass="11738">MYQRILYKNIIVKPIFNDLTMNAPASATIDSGGAFLHKKRESEAIGHNPFIKHFLIKQQRLKRMVLIPTTVSTGVGSYHYVIDVEIWVLNEPENVSGIAERTR</sequence>
<keyword evidence="2" id="KW-1185">Reference proteome</keyword>
<feature type="non-terminal residue" evidence="1">
    <location>
        <position position="103"/>
    </location>
</feature>
<reference evidence="2" key="1">
    <citation type="submission" date="2016-06" db="EMBL/GenBank/DDBJ databases">
        <title>Parallel loss of symbiosis genes in relatives of nitrogen-fixing non-legume Parasponia.</title>
        <authorList>
            <person name="Van Velzen R."/>
            <person name="Holmer R."/>
            <person name="Bu F."/>
            <person name="Rutten L."/>
            <person name="Van Zeijl A."/>
            <person name="Liu W."/>
            <person name="Santuari L."/>
            <person name="Cao Q."/>
            <person name="Sharma T."/>
            <person name="Shen D."/>
            <person name="Roswanjaya Y."/>
            <person name="Wardhani T."/>
            <person name="Kalhor M.S."/>
            <person name="Jansen J."/>
            <person name="Van den Hoogen J."/>
            <person name="Gungor B."/>
            <person name="Hartog M."/>
            <person name="Hontelez J."/>
            <person name="Verver J."/>
            <person name="Yang W.-C."/>
            <person name="Schijlen E."/>
            <person name="Repin R."/>
            <person name="Schilthuizen M."/>
            <person name="Schranz E."/>
            <person name="Heidstra R."/>
            <person name="Miyata K."/>
            <person name="Fedorova E."/>
            <person name="Kohlen W."/>
            <person name="Bisseling T."/>
            <person name="Smit S."/>
            <person name="Geurts R."/>
        </authorList>
    </citation>
    <scope>NUCLEOTIDE SEQUENCE [LARGE SCALE GENOMIC DNA]</scope>
    <source>
        <strain evidence="2">cv. WU1-14</strain>
    </source>
</reference>
<organism evidence="1 2">
    <name type="scientific">Parasponia andersonii</name>
    <name type="common">Sponia andersonii</name>
    <dbReference type="NCBI Taxonomy" id="3476"/>
    <lineage>
        <taxon>Eukaryota</taxon>
        <taxon>Viridiplantae</taxon>
        <taxon>Streptophyta</taxon>
        <taxon>Embryophyta</taxon>
        <taxon>Tracheophyta</taxon>
        <taxon>Spermatophyta</taxon>
        <taxon>Magnoliopsida</taxon>
        <taxon>eudicotyledons</taxon>
        <taxon>Gunneridae</taxon>
        <taxon>Pentapetalae</taxon>
        <taxon>rosids</taxon>
        <taxon>fabids</taxon>
        <taxon>Rosales</taxon>
        <taxon>Cannabaceae</taxon>
        <taxon>Parasponia</taxon>
    </lineage>
</organism>
<dbReference type="OrthoDB" id="10298130at2759"/>
<name>A0A2P5D9M9_PARAD</name>
<comment type="caution">
    <text evidence="1">The sequence shown here is derived from an EMBL/GenBank/DDBJ whole genome shotgun (WGS) entry which is preliminary data.</text>
</comment>
<accession>A0A2P5D9M9</accession>